<name>A0A5J4WAC2_9EUKA</name>
<dbReference type="AlphaFoldDB" id="A0A5J4WAC2"/>
<evidence type="ECO:0000313" key="2">
    <source>
        <dbReference type="Proteomes" id="UP000324800"/>
    </source>
</evidence>
<gene>
    <name evidence="1" type="ORF">EZS28_012880</name>
</gene>
<reference evidence="1 2" key="1">
    <citation type="submission" date="2019-03" db="EMBL/GenBank/DDBJ databases">
        <title>Single cell metagenomics reveals metabolic interactions within the superorganism composed of flagellate Streblomastix strix and complex community of Bacteroidetes bacteria on its surface.</title>
        <authorList>
            <person name="Treitli S.C."/>
            <person name="Kolisko M."/>
            <person name="Husnik F."/>
            <person name="Keeling P."/>
            <person name="Hampl V."/>
        </authorList>
    </citation>
    <scope>NUCLEOTIDE SEQUENCE [LARGE SCALE GENOMIC DNA]</scope>
    <source>
        <strain evidence="1">ST1C</strain>
    </source>
</reference>
<proteinExistence type="predicted"/>
<comment type="caution">
    <text evidence="1">The sequence shown here is derived from an EMBL/GenBank/DDBJ whole genome shotgun (WGS) entry which is preliminary data.</text>
</comment>
<organism evidence="1 2">
    <name type="scientific">Streblomastix strix</name>
    <dbReference type="NCBI Taxonomy" id="222440"/>
    <lineage>
        <taxon>Eukaryota</taxon>
        <taxon>Metamonada</taxon>
        <taxon>Preaxostyla</taxon>
        <taxon>Oxymonadida</taxon>
        <taxon>Streblomastigidae</taxon>
        <taxon>Streblomastix</taxon>
    </lineage>
</organism>
<sequence>MMKTGIARRFIVASVRSATITKLTNKGANATAVDRFTHHSNIVKTMRLFYYKNNNDKVRALIAEIKEKSADNSEYEIEAEAELGLTIHTRHGDSFSTSGVFAIATLLRDNNSLYNFNKTNSCAKTITFNALSTINKG</sequence>
<evidence type="ECO:0000313" key="1">
    <source>
        <dbReference type="EMBL" id="KAA6391593.1"/>
    </source>
</evidence>
<protein>
    <recommendedName>
        <fullName evidence="3">Tyr recombinase domain-containing protein</fullName>
    </recommendedName>
</protein>
<evidence type="ECO:0008006" key="3">
    <source>
        <dbReference type="Google" id="ProtNLM"/>
    </source>
</evidence>
<dbReference type="Proteomes" id="UP000324800">
    <property type="component" value="Unassembled WGS sequence"/>
</dbReference>
<dbReference type="EMBL" id="SNRW01002831">
    <property type="protein sequence ID" value="KAA6391593.1"/>
    <property type="molecule type" value="Genomic_DNA"/>
</dbReference>
<accession>A0A5J4WAC2</accession>